<dbReference type="InterPro" id="IPR020471">
    <property type="entry name" value="AKR"/>
</dbReference>
<dbReference type="GO" id="GO:0005829">
    <property type="term" value="C:cytosol"/>
    <property type="evidence" value="ECO:0007669"/>
    <property type="project" value="TreeGrafter"/>
</dbReference>
<name>A0A382NTR8_9ZZZZ</name>
<proteinExistence type="predicted"/>
<protein>
    <recommendedName>
        <fullName evidence="1">NADP-dependent oxidoreductase domain-containing protein</fullName>
    </recommendedName>
</protein>
<dbReference type="PRINTS" id="PR00069">
    <property type="entry name" value="ALDKETRDTASE"/>
</dbReference>
<accession>A0A382NTR8</accession>
<dbReference type="InterPro" id="IPR036812">
    <property type="entry name" value="NAD(P)_OxRdtase_dom_sf"/>
</dbReference>
<dbReference type="GO" id="GO:0016491">
    <property type="term" value="F:oxidoreductase activity"/>
    <property type="evidence" value="ECO:0007669"/>
    <property type="project" value="InterPro"/>
</dbReference>
<dbReference type="PANTHER" id="PTHR42686:SF1">
    <property type="entry name" value="GH17980P-RELATED"/>
    <property type="match status" value="1"/>
</dbReference>
<dbReference type="Gene3D" id="3.20.20.100">
    <property type="entry name" value="NADP-dependent oxidoreductase domain"/>
    <property type="match status" value="1"/>
</dbReference>
<dbReference type="Pfam" id="PF00248">
    <property type="entry name" value="Aldo_ket_red"/>
    <property type="match status" value="1"/>
</dbReference>
<organism evidence="2">
    <name type="scientific">marine metagenome</name>
    <dbReference type="NCBI Taxonomy" id="408172"/>
    <lineage>
        <taxon>unclassified sequences</taxon>
        <taxon>metagenomes</taxon>
        <taxon>ecological metagenomes</taxon>
    </lineage>
</organism>
<dbReference type="SUPFAM" id="SSF51430">
    <property type="entry name" value="NAD(P)-linked oxidoreductase"/>
    <property type="match status" value="1"/>
</dbReference>
<dbReference type="PANTHER" id="PTHR42686">
    <property type="entry name" value="GH17980P-RELATED"/>
    <property type="match status" value="1"/>
</dbReference>
<feature type="domain" description="NADP-dependent oxidoreductase" evidence="1">
    <location>
        <begin position="23"/>
        <end position="211"/>
    </location>
</feature>
<evidence type="ECO:0000259" key="1">
    <source>
        <dbReference type="Pfam" id="PF00248"/>
    </source>
</evidence>
<dbReference type="AlphaFoldDB" id="A0A382NTR8"/>
<reference evidence="2" key="1">
    <citation type="submission" date="2018-05" db="EMBL/GenBank/DDBJ databases">
        <authorList>
            <person name="Lanie J.A."/>
            <person name="Ng W.-L."/>
            <person name="Kazmierczak K.M."/>
            <person name="Andrzejewski T.M."/>
            <person name="Davidsen T.M."/>
            <person name="Wayne K.J."/>
            <person name="Tettelin H."/>
            <person name="Glass J.I."/>
            <person name="Rusch D."/>
            <person name="Podicherti R."/>
            <person name="Tsui H.-C.T."/>
            <person name="Winkler M.E."/>
        </authorList>
    </citation>
    <scope>NUCLEOTIDE SEQUENCE</scope>
</reference>
<dbReference type="CDD" id="cd19090">
    <property type="entry name" value="AKR_AKR15A-like"/>
    <property type="match status" value="1"/>
</dbReference>
<feature type="non-terminal residue" evidence="2">
    <location>
        <position position="211"/>
    </location>
</feature>
<dbReference type="InterPro" id="IPR023210">
    <property type="entry name" value="NADP_OxRdtase_dom"/>
</dbReference>
<dbReference type="EMBL" id="UINC01102259">
    <property type="protein sequence ID" value="SVC63735.1"/>
    <property type="molecule type" value="Genomic_DNA"/>
</dbReference>
<sequence length="211" mass="23270">MPTSLPRLSKKRLGRTNLEVTSLSLGGAGFGRDEITDGQAIEAVHRAIELGINYLDTSPLYGESERRVGLALNGGWRKKVYLATKTGTHPQWRGDYSASGTRRSVENSLRLLKTDYLDVCLVHDPESMMPVVAKGGAFDELQRMREEGLINFIGLGVRQHEFHEIAIRTGVVDVILTYLDYTLLNQSASQTLMPIAKENDIGIINGSPIAM</sequence>
<gene>
    <name evidence="2" type="ORF">METZ01_LOCUS316589</name>
</gene>
<evidence type="ECO:0000313" key="2">
    <source>
        <dbReference type="EMBL" id="SVC63735.1"/>
    </source>
</evidence>